<dbReference type="Proteomes" id="UP001597108">
    <property type="component" value="Unassembled WGS sequence"/>
</dbReference>
<dbReference type="Gene3D" id="3.40.250.10">
    <property type="entry name" value="Rhodanese-like domain"/>
    <property type="match status" value="1"/>
</dbReference>
<name>A0ABW3IXQ7_9RHOB</name>
<keyword evidence="4" id="KW-1185">Reference proteome</keyword>
<dbReference type="EC" id="1.14.-.-" evidence="1"/>
<dbReference type="SUPFAM" id="SSF52821">
    <property type="entry name" value="Rhodanese/Cell cycle control phosphatase"/>
    <property type="match status" value="1"/>
</dbReference>
<proteinExistence type="inferred from homology"/>
<feature type="domain" description="Rhodanese" evidence="2">
    <location>
        <begin position="121"/>
        <end position="215"/>
    </location>
</feature>
<dbReference type="InterPro" id="IPR001763">
    <property type="entry name" value="Rhodanese-like_dom"/>
</dbReference>
<dbReference type="Gene3D" id="3.30.70.100">
    <property type="match status" value="1"/>
</dbReference>
<comment type="function">
    <text evidence="1">Catalyzes oxygen-dependent 5-hydroxyuridine (ho5U) modification at position 34 in tRNAs.</text>
</comment>
<dbReference type="HAMAP" id="MF_00469">
    <property type="entry name" value="TrhO"/>
    <property type="match status" value="1"/>
</dbReference>
<dbReference type="PANTHER" id="PTHR43268">
    <property type="entry name" value="THIOSULFATE SULFURTRANSFERASE/RHODANESE-LIKE DOMAIN-CONTAINING PROTEIN 2"/>
    <property type="match status" value="1"/>
</dbReference>
<dbReference type="PROSITE" id="PS50206">
    <property type="entry name" value="RHODANESE_3"/>
    <property type="match status" value="1"/>
</dbReference>
<keyword evidence="1" id="KW-0560">Oxidoreductase</keyword>
<dbReference type="InterPro" id="IPR036873">
    <property type="entry name" value="Rhodanese-like_dom_sf"/>
</dbReference>
<keyword evidence="1" id="KW-0819">tRNA processing</keyword>
<protein>
    <recommendedName>
        <fullName evidence="1">tRNA uridine(34) hydroxylase</fullName>
        <ecNumber evidence="1">1.14.-.-</ecNumber>
    </recommendedName>
    <alternativeName>
        <fullName evidence="1">tRNA hydroxylation protein O</fullName>
    </alternativeName>
</protein>
<dbReference type="CDD" id="cd01518">
    <property type="entry name" value="RHOD_YceA"/>
    <property type="match status" value="1"/>
</dbReference>
<organism evidence="3 4">
    <name type="scientific">Tropicimonas aquimaris</name>
    <dbReference type="NCBI Taxonomy" id="914152"/>
    <lineage>
        <taxon>Bacteria</taxon>
        <taxon>Pseudomonadati</taxon>
        <taxon>Pseudomonadota</taxon>
        <taxon>Alphaproteobacteria</taxon>
        <taxon>Rhodobacterales</taxon>
        <taxon>Roseobacteraceae</taxon>
        <taxon>Tropicimonas</taxon>
    </lineage>
</organism>
<reference evidence="4" key="1">
    <citation type="journal article" date="2019" name="Int. J. Syst. Evol. Microbiol.">
        <title>The Global Catalogue of Microorganisms (GCM) 10K type strain sequencing project: providing services to taxonomists for standard genome sequencing and annotation.</title>
        <authorList>
            <consortium name="The Broad Institute Genomics Platform"/>
            <consortium name="The Broad Institute Genome Sequencing Center for Infectious Disease"/>
            <person name="Wu L."/>
            <person name="Ma J."/>
        </authorList>
    </citation>
    <scope>NUCLEOTIDE SEQUENCE [LARGE SCALE GENOMIC DNA]</scope>
    <source>
        <strain evidence="4">CCUG 60524</strain>
    </source>
</reference>
<comment type="catalytic activity">
    <reaction evidence="1">
        <text>uridine(34) in tRNA + AH2 + O2 = 5-hydroxyuridine(34) in tRNA + A + H2O</text>
        <dbReference type="Rhea" id="RHEA:64224"/>
        <dbReference type="Rhea" id="RHEA-COMP:11727"/>
        <dbReference type="Rhea" id="RHEA-COMP:13381"/>
        <dbReference type="ChEBI" id="CHEBI:13193"/>
        <dbReference type="ChEBI" id="CHEBI:15377"/>
        <dbReference type="ChEBI" id="CHEBI:15379"/>
        <dbReference type="ChEBI" id="CHEBI:17499"/>
        <dbReference type="ChEBI" id="CHEBI:65315"/>
        <dbReference type="ChEBI" id="CHEBI:136877"/>
    </reaction>
</comment>
<dbReference type="InterPro" id="IPR040503">
    <property type="entry name" value="TRHO_N"/>
</dbReference>
<dbReference type="Pfam" id="PF17773">
    <property type="entry name" value="UPF0176_N"/>
    <property type="match status" value="1"/>
</dbReference>
<dbReference type="Pfam" id="PF00581">
    <property type="entry name" value="Rhodanese"/>
    <property type="match status" value="1"/>
</dbReference>
<evidence type="ECO:0000313" key="3">
    <source>
        <dbReference type="EMBL" id="MFD0982311.1"/>
    </source>
</evidence>
<evidence type="ECO:0000259" key="2">
    <source>
        <dbReference type="PROSITE" id="PS50206"/>
    </source>
</evidence>
<comment type="similarity">
    <text evidence="1">Belongs to the TrhO family.</text>
</comment>
<evidence type="ECO:0000256" key="1">
    <source>
        <dbReference type="HAMAP-Rule" id="MF_00469"/>
    </source>
</evidence>
<gene>
    <name evidence="1" type="primary">trhO</name>
    <name evidence="3" type="ORF">ACFQ2S_21975</name>
</gene>
<dbReference type="NCBIfam" id="NF001136">
    <property type="entry name" value="PRK00142.1-4"/>
    <property type="match status" value="1"/>
</dbReference>
<sequence length="302" mass="33853">MLTIAALYHFTRFDNPDALRAPLKALCEAEGVRGSLLLAAEGINGTIAGPPDGVARVLAHIRTLPGCEGLEWKESQAEEMPFGRIKVRLKREIVTMGQPQVDPTAAVGRYVDPAEWNALISAPDVAVIDTRNDYEVAIGTFEGAEDPGIRSFRDFPAWWEANRERFHNKRIAMFCTGGIRCEKSTNYLMGLGEAEVFHLKGGILKYLEEVPERDSLWHGECFVFDQRVALKHGLEQGSHAMCHACRRPVSEDDRRSDAFEEGVSCPRCIEEFSDADRERFRERQRQVRLAGERGEKHLGAEG</sequence>
<dbReference type="PANTHER" id="PTHR43268:SF3">
    <property type="entry name" value="RHODANESE-LIKE DOMAIN-CONTAINING PROTEIN 7-RELATED"/>
    <property type="match status" value="1"/>
</dbReference>
<comment type="caution">
    <text evidence="3">The sequence shown here is derived from an EMBL/GenBank/DDBJ whole genome shotgun (WGS) entry which is preliminary data.</text>
</comment>
<dbReference type="RefSeq" id="WP_386078064.1">
    <property type="nucleotide sequence ID" value="NZ_JBHTJT010000051.1"/>
</dbReference>
<evidence type="ECO:0000313" key="4">
    <source>
        <dbReference type="Proteomes" id="UP001597108"/>
    </source>
</evidence>
<dbReference type="InterPro" id="IPR020936">
    <property type="entry name" value="TrhO"/>
</dbReference>
<accession>A0ABW3IXQ7</accession>
<dbReference type="EMBL" id="JBHTJT010000051">
    <property type="protein sequence ID" value="MFD0982311.1"/>
    <property type="molecule type" value="Genomic_DNA"/>
</dbReference>
<dbReference type="SMART" id="SM00450">
    <property type="entry name" value="RHOD"/>
    <property type="match status" value="1"/>
</dbReference>